<evidence type="ECO:0000313" key="2">
    <source>
        <dbReference type="Proteomes" id="UP000220922"/>
    </source>
</evidence>
<evidence type="ECO:0008006" key="3">
    <source>
        <dbReference type="Google" id="ProtNLM"/>
    </source>
</evidence>
<keyword evidence="2" id="KW-1185">Reference proteome</keyword>
<dbReference type="OrthoDB" id="136938at2"/>
<protein>
    <recommendedName>
        <fullName evidence="3">DUF2357 domain-containing protein</fullName>
    </recommendedName>
</protein>
<dbReference type="Proteomes" id="UP000220922">
    <property type="component" value="Unassembled WGS sequence"/>
</dbReference>
<sequence length="804" mass="90068">MSDEARAEMAHAASFTIHPSSVECEAFLWLQGRMVELLLRHDVRRLGSSFAPRLGSLFDDEHYTVLHPYRELAVLIYLRDELLASILPRIKRRLSFLAPREGLIEELPPRGRIDWAHTLAAGLRDRPGEPPLHVHTRQRRRHFATPENLLTVVTLLEYRAAIQVRLDAEREVAGAMALRHPLHEMLEQVTRELAFPQFVGLVREAEAIANGDAEQRPIDLERAVEAHLVPGHNSAYDDLLAWRRNLRGLRLLERNLSANAPPMLGADPARDNYLYQIWLFYELAELLERRGVREIWHVGTMRLRFHWGEGDDRRVYWLQHDRTIPHHWHQAPGVRPDLYLERDGRAEVRQQGSLIWREPGYVLDAKYYKPRDSVRAPSGTIKRMIADLQLTGECRGALLFAFQSAERPADLEDSDLLEQLSATAAVGPLYRVWPEPAAAQSTRPDAAITIWRACPQIGGLAATHATLVAVLDEAHQALRAQVPVACHGVFLDPLSLSERGAMLGRDGTAFAPEDLLVCPKPHIGPWRVDLVSRSHHCCRDEQLCHIIGQVGATPPVRPPRTAHELLSELDRLFAVGALETLDETAIEYAVSRIEGLTRRFAEITGALHDLGRYEAKLGDIGLDRTLPLIGPTERASLALAIYLRDQLDDVQANDYSASIIHVARVLERELQRRILSIPGITGADFPYGKPTLGALGGVYRKHPALWARIAAHLAQVWVGQVDPEDTAFVVNIAQLIPEIDILVRARNQAAHTTPIARNRFRELLRTLCAGGPLRVGALNVLLLAWPLPVLEQDDAHANQSSVGG</sequence>
<name>A0A2H3KQE0_9CHLR</name>
<evidence type="ECO:0000313" key="1">
    <source>
        <dbReference type="EMBL" id="PDW00586.1"/>
    </source>
</evidence>
<gene>
    <name evidence="1" type="ORF">A9Q02_09355</name>
</gene>
<dbReference type="AlphaFoldDB" id="A0A2H3KQE0"/>
<comment type="caution">
    <text evidence="1">The sequence shown here is derived from an EMBL/GenBank/DDBJ whole genome shotgun (WGS) entry which is preliminary data.</text>
</comment>
<accession>A0A2H3KQE0</accession>
<dbReference type="EMBL" id="LYXE01000036">
    <property type="protein sequence ID" value="PDW00586.1"/>
    <property type="molecule type" value="Genomic_DNA"/>
</dbReference>
<reference evidence="1 2" key="1">
    <citation type="submission" date="2016-05" db="EMBL/GenBank/DDBJ databases">
        <authorList>
            <person name="Lavstsen T."/>
            <person name="Jespersen J.S."/>
        </authorList>
    </citation>
    <scope>NUCLEOTIDE SEQUENCE [LARGE SCALE GENOMIC DNA]</scope>
    <source>
        <strain evidence="1 2">B7-9</strain>
    </source>
</reference>
<organism evidence="1 2">
    <name type="scientific">Candidatus Chloroploca asiatica</name>
    <dbReference type="NCBI Taxonomy" id="1506545"/>
    <lineage>
        <taxon>Bacteria</taxon>
        <taxon>Bacillati</taxon>
        <taxon>Chloroflexota</taxon>
        <taxon>Chloroflexia</taxon>
        <taxon>Chloroflexales</taxon>
        <taxon>Chloroflexineae</taxon>
        <taxon>Oscillochloridaceae</taxon>
        <taxon>Candidatus Chloroploca</taxon>
    </lineage>
</organism>
<dbReference type="RefSeq" id="WP_097650915.1">
    <property type="nucleotide sequence ID" value="NZ_LYXE01000036.1"/>
</dbReference>
<proteinExistence type="predicted"/>